<dbReference type="RefSeq" id="WP_050356242.1">
    <property type="nucleotide sequence ID" value="NZ_LGSS01000017.1"/>
</dbReference>
<dbReference type="AlphaFoldDB" id="A0A0L0W7X7"/>
<name>A0A0L0W7X7_GOTPU</name>
<gene>
    <name evidence="3" type="ORF">CLPU_17c00250</name>
</gene>
<dbReference type="NCBIfam" id="NF033218">
    <property type="entry name" value="anchor_AmaP"/>
    <property type="match status" value="1"/>
</dbReference>
<proteinExistence type="inferred from homology"/>
<keyword evidence="2" id="KW-1133">Transmembrane helix</keyword>
<dbReference type="Pfam" id="PF03780">
    <property type="entry name" value="Asp23"/>
    <property type="match status" value="1"/>
</dbReference>
<evidence type="ECO:0000256" key="2">
    <source>
        <dbReference type="SAM" id="Phobius"/>
    </source>
</evidence>
<keyword evidence="4" id="KW-1185">Reference proteome</keyword>
<feature type="transmembrane region" description="Helical" evidence="2">
    <location>
        <begin position="50"/>
        <end position="68"/>
    </location>
</feature>
<dbReference type="Proteomes" id="UP000037267">
    <property type="component" value="Unassembled WGS sequence"/>
</dbReference>
<evidence type="ECO:0000256" key="1">
    <source>
        <dbReference type="ARBA" id="ARBA00005721"/>
    </source>
</evidence>
<feature type="transmembrane region" description="Helical" evidence="2">
    <location>
        <begin position="7"/>
        <end position="30"/>
    </location>
</feature>
<comment type="caution">
    <text evidence="3">The sequence shown here is derived from an EMBL/GenBank/DDBJ whole genome shotgun (WGS) entry which is preliminary data.</text>
</comment>
<evidence type="ECO:0000313" key="3">
    <source>
        <dbReference type="EMBL" id="KNF07400.1"/>
    </source>
</evidence>
<organism evidence="3 4">
    <name type="scientific">Gottschalkia purinilytica</name>
    <name type="common">Clostridium purinilyticum</name>
    <dbReference type="NCBI Taxonomy" id="1503"/>
    <lineage>
        <taxon>Bacteria</taxon>
        <taxon>Bacillati</taxon>
        <taxon>Bacillota</taxon>
        <taxon>Tissierellia</taxon>
        <taxon>Tissierellales</taxon>
        <taxon>Gottschalkiaceae</taxon>
        <taxon>Gottschalkia</taxon>
    </lineage>
</organism>
<dbReference type="STRING" id="1503.CLPU_17c00250"/>
<dbReference type="EMBL" id="LGSS01000017">
    <property type="protein sequence ID" value="KNF07400.1"/>
    <property type="molecule type" value="Genomic_DNA"/>
</dbReference>
<keyword evidence="2" id="KW-0472">Membrane</keyword>
<sequence length="179" mass="19900">MKIIDRMILTLYTFCLAIISVIFILIPFNVVEELSPNKIKTYVSIMTGNYLYSLIGIVFLLVSLKLLFSGVRKGDKSKHIMTVMNFGELRISSQAIEGLAHNVISKIIGIRECKIDVFFNNNSISIIIKGQVTPDVNIPEVTAEIQSKVKEHVEQSTGLEVGNVNLEVVSITTAMKVVK</sequence>
<dbReference type="InterPro" id="IPR005531">
    <property type="entry name" value="Asp23"/>
</dbReference>
<dbReference type="OrthoDB" id="1716040at2"/>
<accession>A0A0L0W7X7</accession>
<protein>
    <recommendedName>
        <fullName evidence="5">Alkaline shock response membrane anchor protein AmaP</fullName>
    </recommendedName>
</protein>
<evidence type="ECO:0000313" key="4">
    <source>
        <dbReference type="Proteomes" id="UP000037267"/>
    </source>
</evidence>
<evidence type="ECO:0008006" key="5">
    <source>
        <dbReference type="Google" id="ProtNLM"/>
    </source>
</evidence>
<comment type="similarity">
    <text evidence="1">Belongs to the asp23 family.</text>
</comment>
<keyword evidence="2" id="KW-0812">Transmembrane</keyword>
<reference evidence="4" key="1">
    <citation type="submission" date="2015-07" db="EMBL/GenBank/DDBJ databases">
        <title>Draft genome sequence of the purine-degrading Gottschalkia purinilyticum DSM 1384 (formerly Clostridium purinilyticum).</title>
        <authorList>
            <person name="Poehlein A."/>
            <person name="Schiel-Bengelsdorf B."/>
            <person name="Bengelsdorf F.R."/>
            <person name="Daniel R."/>
            <person name="Duerre P."/>
        </authorList>
    </citation>
    <scope>NUCLEOTIDE SEQUENCE [LARGE SCALE GENOMIC DNA]</scope>
    <source>
        <strain evidence="4">DSM 1384</strain>
    </source>
</reference>